<organism evidence="4 5">
    <name type="scientific">Celeribacter ethanolicus</name>
    <dbReference type="NCBI Taxonomy" id="1758178"/>
    <lineage>
        <taxon>Bacteria</taxon>
        <taxon>Pseudomonadati</taxon>
        <taxon>Pseudomonadota</taxon>
        <taxon>Alphaproteobacteria</taxon>
        <taxon>Rhodobacterales</taxon>
        <taxon>Roseobacteraceae</taxon>
        <taxon>Celeribacter</taxon>
    </lineage>
</organism>
<keyword evidence="1 4" id="KW-0808">Transferase</keyword>
<dbReference type="SUPFAM" id="SSF55729">
    <property type="entry name" value="Acyl-CoA N-acyltransferases (Nat)"/>
    <property type="match status" value="1"/>
</dbReference>
<evidence type="ECO:0000313" key="4">
    <source>
        <dbReference type="EMBL" id="ATG46360.1"/>
    </source>
</evidence>
<dbReference type="Pfam" id="PF00583">
    <property type="entry name" value="Acetyltransf_1"/>
    <property type="match status" value="1"/>
</dbReference>
<keyword evidence="5" id="KW-1185">Reference proteome</keyword>
<proteinExistence type="predicted"/>
<dbReference type="EMBL" id="CP022196">
    <property type="protein sequence ID" value="ATG46360.1"/>
    <property type="molecule type" value="Genomic_DNA"/>
</dbReference>
<evidence type="ECO:0000256" key="1">
    <source>
        <dbReference type="ARBA" id="ARBA00022679"/>
    </source>
</evidence>
<dbReference type="RefSeq" id="WP_096804648.1">
    <property type="nucleotide sequence ID" value="NZ_CP022196.1"/>
</dbReference>
<evidence type="ECO:0000259" key="3">
    <source>
        <dbReference type="PROSITE" id="PS51186"/>
    </source>
</evidence>
<reference evidence="4 5" key="1">
    <citation type="submission" date="2017-06" db="EMBL/GenBank/DDBJ databases">
        <title>Celeribacter sp. TSPH2 complete genome sequence.</title>
        <authorList>
            <person name="Woo J.-H."/>
            <person name="Kim H.-S."/>
        </authorList>
    </citation>
    <scope>NUCLEOTIDE SEQUENCE [LARGE SCALE GENOMIC DNA]</scope>
    <source>
        <strain evidence="4 5">TSPH2</strain>
    </source>
</reference>
<gene>
    <name evidence="4" type="ORF">CEW89_01515</name>
</gene>
<dbReference type="STRING" id="1758178.GCA_001550095_01546"/>
<dbReference type="AlphaFoldDB" id="A0A291G8K1"/>
<keyword evidence="2" id="KW-0012">Acyltransferase</keyword>
<evidence type="ECO:0000256" key="2">
    <source>
        <dbReference type="ARBA" id="ARBA00023315"/>
    </source>
</evidence>
<dbReference type="PANTHER" id="PTHR43877">
    <property type="entry name" value="AMINOALKYLPHOSPHONATE N-ACETYLTRANSFERASE-RELATED-RELATED"/>
    <property type="match status" value="1"/>
</dbReference>
<name>A0A291G8K1_9RHOB</name>
<dbReference type="Proteomes" id="UP000217935">
    <property type="component" value="Chromosome"/>
</dbReference>
<dbReference type="Gene3D" id="3.40.630.30">
    <property type="match status" value="1"/>
</dbReference>
<accession>A0A291G8K1</accession>
<sequence>MPLTIRPLIPDDRAQWEPLWRGYLTFYETALSQEIYDTTFARLTDPAHTERGALVADLDGTLVGLVHYIFHAHNWRVEDVCYLQDLFVTEAARGTGAGRALIEGVYRVADDNGTPTVYWTTQTGNTTARQLYDRIGKLTPFIKYTR</sequence>
<dbReference type="CDD" id="cd04301">
    <property type="entry name" value="NAT_SF"/>
    <property type="match status" value="1"/>
</dbReference>
<dbReference type="KEGG" id="ceh:CEW89_01515"/>
<dbReference type="InterPro" id="IPR016181">
    <property type="entry name" value="Acyl_CoA_acyltransferase"/>
</dbReference>
<protein>
    <submittedName>
        <fullName evidence="4">GNAT family N-acetyltransferase</fullName>
    </submittedName>
</protein>
<dbReference type="InterPro" id="IPR000182">
    <property type="entry name" value="GNAT_dom"/>
</dbReference>
<evidence type="ECO:0000313" key="5">
    <source>
        <dbReference type="Proteomes" id="UP000217935"/>
    </source>
</evidence>
<feature type="domain" description="N-acetyltransferase" evidence="3">
    <location>
        <begin position="3"/>
        <end position="146"/>
    </location>
</feature>
<dbReference type="OrthoDB" id="9805924at2"/>
<dbReference type="InterPro" id="IPR050832">
    <property type="entry name" value="Bact_Acetyltransf"/>
</dbReference>
<dbReference type="GO" id="GO:0016747">
    <property type="term" value="F:acyltransferase activity, transferring groups other than amino-acyl groups"/>
    <property type="evidence" value="ECO:0007669"/>
    <property type="project" value="InterPro"/>
</dbReference>
<dbReference type="PROSITE" id="PS51186">
    <property type="entry name" value="GNAT"/>
    <property type="match status" value="1"/>
</dbReference>